<dbReference type="InterPro" id="IPR012020">
    <property type="entry name" value="ABHD4"/>
</dbReference>
<gene>
    <name evidence="3" type="ORF">Q9L58_003104</name>
</gene>
<comment type="caution">
    <text evidence="3">The sequence shown here is derived from an EMBL/GenBank/DDBJ whole genome shotgun (WGS) entry which is preliminary data.</text>
</comment>
<evidence type="ECO:0000313" key="4">
    <source>
        <dbReference type="Proteomes" id="UP001447188"/>
    </source>
</evidence>
<protein>
    <recommendedName>
        <fullName evidence="2">AB hydrolase-1 domain-containing protein</fullName>
    </recommendedName>
</protein>
<reference evidence="3 4" key="1">
    <citation type="submission" date="2024-02" db="EMBL/GenBank/DDBJ databases">
        <title>Discinaceae phylogenomics.</title>
        <authorList>
            <person name="Dirks A.C."/>
            <person name="James T.Y."/>
        </authorList>
    </citation>
    <scope>NUCLEOTIDE SEQUENCE [LARGE SCALE GENOMIC DNA]</scope>
    <source>
        <strain evidence="3 4">ACD0624</strain>
    </source>
</reference>
<proteinExistence type="inferred from homology"/>
<dbReference type="InterPro" id="IPR029058">
    <property type="entry name" value="AB_hydrolase_fold"/>
</dbReference>
<evidence type="ECO:0000313" key="3">
    <source>
        <dbReference type="EMBL" id="KAL0637882.1"/>
    </source>
</evidence>
<dbReference type="SUPFAM" id="SSF53474">
    <property type="entry name" value="alpha/beta-Hydrolases"/>
    <property type="match status" value="1"/>
</dbReference>
<name>A0ABR3GPN9_9PEZI</name>
<comment type="similarity">
    <text evidence="1">Belongs to the AB hydrolase superfamily. AB hydrolase 4 family.</text>
</comment>
<dbReference type="Gene3D" id="3.40.50.1820">
    <property type="entry name" value="alpha/beta hydrolase"/>
    <property type="match status" value="1"/>
</dbReference>
<accession>A0ABR3GPN9</accession>
<organism evidence="3 4">
    <name type="scientific">Discina gigas</name>
    <dbReference type="NCBI Taxonomy" id="1032678"/>
    <lineage>
        <taxon>Eukaryota</taxon>
        <taxon>Fungi</taxon>
        <taxon>Dikarya</taxon>
        <taxon>Ascomycota</taxon>
        <taxon>Pezizomycotina</taxon>
        <taxon>Pezizomycetes</taxon>
        <taxon>Pezizales</taxon>
        <taxon>Discinaceae</taxon>
        <taxon>Discina</taxon>
    </lineage>
</organism>
<feature type="domain" description="AB hydrolase-1" evidence="2">
    <location>
        <begin position="122"/>
        <end position="343"/>
    </location>
</feature>
<dbReference type="EMBL" id="JBBBZM010000029">
    <property type="protein sequence ID" value="KAL0637882.1"/>
    <property type="molecule type" value="Genomic_DNA"/>
</dbReference>
<dbReference type="PANTHER" id="PTHR10794:SF63">
    <property type="entry name" value="ALPHA_BETA HYDROLASE 1, ISOFORM A"/>
    <property type="match status" value="1"/>
</dbReference>
<evidence type="ECO:0000259" key="2">
    <source>
        <dbReference type="Pfam" id="PF00561"/>
    </source>
</evidence>
<evidence type="ECO:0000256" key="1">
    <source>
        <dbReference type="ARBA" id="ARBA00010884"/>
    </source>
</evidence>
<dbReference type="InterPro" id="IPR000073">
    <property type="entry name" value="AB_hydrolase_1"/>
</dbReference>
<dbReference type="Pfam" id="PF00561">
    <property type="entry name" value="Abhydrolase_1"/>
    <property type="match status" value="1"/>
</dbReference>
<sequence>MPFGLPSVPSFHHAVQTISLRTRNLATISLANFTAPSVQTFYANPLLWNGHLQTCYTSLNPADPYDVYYARKHLINPNDGGHFALDFVVDKFNEPASEDLPVRTKHMTAVEASGLGSDDTKPMLVALHGLSGGSHEIYLRAVLAPLITKESGFAGCVVNARGCAMSKITTQQLFNARFTEDIREATKYLKKIYPNRPLYVVGFSLGANILTNYLAEEGESCVYKAAVVCSNPWNLEICCKALHRTFMGRMYSKVMGGSLRALFEQHVEELRSDTRIDVEAVRSGVFMDDFDRDLTSKVFDYPTVGAYYRDASSVDNVLKVRVPTFILHARDDPIAVDEAAPYYEVKVNPYCFMATTGIGGHLSWFEGGGGRWFARTIVTFFQNFQNEVLEVLPVKPEQGQHSGI</sequence>
<dbReference type="InterPro" id="IPR050960">
    <property type="entry name" value="AB_hydrolase_4_sf"/>
</dbReference>
<dbReference type="PIRSF" id="PIRSF005211">
    <property type="entry name" value="Ab_hydro_YheT"/>
    <property type="match status" value="1"/>
</dbReference>
<keyword evidence="4" id="KW-1185">Reference proteome</keyword>
<dbReference type="Proteomes" id="UP001447188">
    <property type="component" value="Unassembled WGS sequence"/>
</dbReference>
<dbReference type="PANTHER" id="PTHR10794">
    <property type="entry name" value="ABHYDROLASE DOMAIN-CONTAINING PROTEIN"/>
    <property type="match status" value="1"/>
</dbReference>